<reference evidence="2" key="2">
    <citation type="submission" date="2023-01" db="EMBL/GenBank/DDBJ databases">
        <authorList>
            <person name="Sun Q."/>
            <person name="Evtushenko L."/>
        </authorList>
    </citation>
    <scope>NUCLEOTIDE SEQUENCE</scope>
    <source>
        <strain evidence="2">VKM B-2789</strain>
    </source>
</reference>
<dbReference type="EMBL" id="BSFM01000017">
    <property type="protein sequence ID" value="GLK85792.1"/>
    <property type="molecule type" value="Genomic_DNA"/>
</dbReference>
<protein>
    <submittedName>
        <fullName evidence="2">Uncharacterized protein</fullName>
    </submittedName>
</protein>
<proteinExistence type="predicted"/>
<organism evidence="2 3">
    <name type="scientific">Ancylobacter defluvii</name>
    <dbReference type="NCBI Taxonomy" id="1282440"/>
    <lineage>
        <taxon>Bacteria</taxon>
        <taxon>Pseudomonadati</taxon>
        <taxon>Pseudomonadota</taxon>
        <taxon>Alphaproteobacteria</taxon>
        <taxon>Hyphomicrobiales</taxon>
        <taxon>Xanthobacteraceae</taxon>
        <taxon>Ancylobacter</taxon>
    </lineage>
</organism>
<feature type="region of interest" description="Disordered" evidence="1">
    <location>
        <begin position="1"/>
        <end position="20"/>
    </location>
</feature>
<evidence type="ECO:0000313" key="3">
    <source>
        <dbReference type="Proteomes" id="UP001143330"/>
    </source>
</evidence>
<accession>A0A9W6JYW5</accession>
<gene>
    <name evidence="2" type="ORF">GCM10017653_38620</name>
</gene>
<dbReference type="Proteomes" id="UP001143330">
    <property type="component" value="Unassembled WGS sequence"/>
</dbReference>
<comment type="caution">
    <text evidence="2">The sequence shown here is derived from an EMBL/GenBank/DDBJ whole genome shotgun (WGS) entry which is preliminary data.</text>
</comment>
<name>A0A9W6JYW5_9HYPH</name>
<evidence type="ECO:0000313" key="2">
    <source>
        <dbReference type="EMBL" id="GLK85792.1"/>
    </source>
</evidence>
<keyword evidence="3" id="KW-1185">Reference proteome</keyword>
<sequence>MPLSSRKRPKAPGESAGANNACSTVGCCGQCQMAAAGEASPEPCRMGIGSARRSIDGGKDKCALSSQSKIAAFKRSERL</sequence>
<dbReference type="PROSITE" id="PS51257">
    <property type="entry name" value="PROKAR_LIPOPROTEIN"/>
    <property type="match status" value="1"/>
</dbReference>
<reference evidence="2" key="1">
    <citation type="journal article" date="2014" name="Int. J. Syst. Evol. Microbiol.">
        <title>Complete genome sequence of Corynebacterium casei LMG S-19264T (=DSM 44701T), isolated from a smear-ripened cheese.</title>
        <authorList>
            <consortium name="US DOE Joint Genome Institute (JGI-PGF)"/>
            <person name="Walter F."/>
            <person name="Albersmeier A."/>
            <person name="Kalinowski J."/>
            <person name="Ruckert C."/>
        </authorList>
    </citation>
    <scope>NUCLEOTIDE SEQUENCE</scope>
    <source>
        <strain evidence="2">VKM B-2789</strain>
    </source>
</reference>
<dbReference type="AlphaFoldDB" id="A0A9W6JYW5"/>
<evidence type="ECO:0000256" key="1">
    <source>
        <dbReference type="SAM" id="MobiDB-lite"/>
    </source>
</evidence>
<feature type="compositionally biased region" description="Basic residues" evidence="1">
    <location>
        <begin position="1"/>
        <end position="10"/>
    </location>
</feature>